<evidence type="ECO:0000313" key="1">
    <source>
        <dbReference type="EMBL" id="KYN84376.1"/>
    </source>
</evidence>
<evidence type="ECO:0000313" key="3">
    <source>
        <dbReference type="Proteomes" id="UP000075346"/>
    </source>
</evidence>
<dbReference type="Proteomes" id="UP000075346">
    <property type="component" value="Unassembled WGS sequence"/>
</dbReference>
<evidence type="ECO:0000313" key="2">
    <source>
        <dbReference type="EMBL" id="KYN89067.1"/>
    </source>
</evidence>
<comment type="caution">
    <text evidence="2">The sequence shown here is derived from an EMBL/GenBank/DDBJ whole genome shotgun (WGS) entry which is preliminary data.</text>
</comment>
<reference evidence="3" key="2">
    <citation type="submission" date="2015-12" db="EMBL/GenBank/DDBJ databases">
        <authorList>
            <person name="Shamseldin A."/>
            <person name="Moawad H."/>
            <person name="Abd El-Rahim W.M."/>
            <person name="Sadowsky M.J."/>
        </authorList>
    </citation>
    <scope>NUCLEOTIDE SEQUENCE [LARGE SCALE GENOMIC DNA]</scope>
    <source>
        <strain evidence="3">2538-88</strain>
    </source>
</reference>
<name>A0A151KYW7_9VIBR</name>
<dbReference type="EMBL" id="LOBR01000029">
    <property type="protein sequence ID" value="KYN89067.1"/>
    <property type="molecule type" value="Genomic_DNA"/>
</dbReference>
<sequence>MNRLLCLSFNDLRFTKTKINSVLTDKQKLRPEKLKRLIDLKNRLLISAIQAQKLVVKLLIEPAAQTSRLLEN</sequence>
<dbReference type="EMBL" id="LOBR01000083">
    <property type="protein sequence ID" value="KYN84376.1"/>
    <property type="molecule type" value="Genomic_DNA"/>
</dbReference>
<accession>A0A151KYW7</accession>
<reference evidence="2" key="1">
    <citation type="submission" date="2015-12" db="EMBL/GenBank/DDBJ databases">
        <authorList>
            <person name="Tarr C.L."/>
            <person name="Gladney L.M."/>
        </authorList>
    </citation>
    <scope>NUCLEOTIDE SEQUENCE</scope>
    <source>
        <strain evidence="2">2538-88</strain>
    </source>
</reference>
<proteinExistence type="predicted"/>
<gene>
    <name evidence="2" type="ORF">ATY37_13620</name>
    <name evidence="1" type="ORF">ATY37_20345</name>
</gene>
<dbReference type="AlphaFoldDB" id="A0A151KYW7"/>
<protein>
    <submittedName>
        <fullName evidence="2">Uncharacterized protein</fullName>
    </submittedName>
</protein>
<organism evidence="2 3">
    <name type="scientific">Vibrio cidicii</name>
    <dbReference type="NCBI Taxonomy" id="1763883"/>
    <lineage>
        <taxon>Bacteria</taxon>
        <taxon>Pseudomonadati</taxon>
        <taxon>Pseudomonadota</taxon>
        <taxon>Gammaproteobacteria</taxon>
        <taxon>Vibrionales</taxon>
        <taxon>Vibrionaceae</taxon>
        <taxon>Vibrio</taxon>
    </lineage>
</organism>